<dbReference type="InterPro" id="IPR001387">
    <property type="entry name" value="Cro/C1-type_HTH"/>
</dbReference>
<dbReference type="AlphaFoldDB" id="A0A6V8LKN6"/>
<evidence type="ECO:0000313" key="3">
    <source>
        <dbReference type="EMBL" id="GFJ93205.1"/>
    </source>
</evidence>
<evidence type="ECO:0000259" key="2">
    <source>
        <dbReference type="PROSITE" id="PS50943"/>
    </source>
</evidence>
<comment type="caution">
    <text evidence="3">The sequence shown here is derived from an EMBL/GenBank/DDBJ whole genome shotgun (WGS) entry which is preliminary data.</text>
</comment>
<dbReference type="CDD" id="cd00093">
    <property type="entry name" value="HTH_XRE"/>
    <property type="match status" value="1"/>
</dbReference>
<reference evidence="3 4" key="2">
    <citation type="submission" date="2020-03" db="EMBL/GenBank/DDBJ databases">
        <authorList>
            <person name="Ichikawa N."/>
            <person name="Kimura A."/>
            <person name="Kitahashi Y."/>
            <person name="Uohara A."/>
        </authorList>
    </citation>
    <scope>NUCLEOTIDE SEQUENCE [LARGE SCALE GENOMIC DNA]</scope>
    <source>
        <strain evidence="3 4">NBRC 108638</strain>
    </source>
</reference>
<reference evidence="3 4" key="1">
    <citation type="submission" date="2020-03" db="EMBL/GenBank/DDBJ databases">
        <title>Whole genome shotgun sequence of Phytohabitans rumicis NBRC 108638.</title>
        <authorList>
            <person name="Komaki H."/>
            <person name="Tamura T."/>
        </authorList>
    </citation>
    <scope>NUCLEOTIDE SEQUENCE [LARGE SCALE GENOMIC DNA]</scope>
    <source>
        <strain evidence="3 4">NBRC 108638</strain>
    </source>
</reference>
<dbReference type="InterPro" id="IPR010982">
    <property type="entry name" value="Lambda_DNA-bd_dom_sf"/>
</dbReference>
<dbReference type="Gene3D" id="1.10.260.40">
    <property type="entry name" value="lambda repressor-like DNA-binding domains"/>
    <property type="match status" value="2"/>
</dbReference>
<dbReference type="SUPFAM" id="SSF47413">
    <property type="entry name" value="lambda repressor-like DNA-binding domains"/>
    <property type="match status" value="1"/>
</dbReference>
<organism evidence="3 4">
    <name type="scientific">Phytohabitans rumicis</name>
    <dbReference type="NCBI Taxonomy" id="1076125"/>
    <lineage>
        <taxon>Bacteria</taxon>
        <taxon>Bacillati</taxon>
        <taxon>Actinomycetota</taxon>
        <taxon>Actinomycetes</taxon>
        <taxon>Micromonosporales</taxon>
        <taxon>Micromonosporaceae</taxon>
    </lineage>
</organism>
<dbReference type="PROSITE" id="PS50943">
    <property type="entry name" value="HTH_CROC1"/>
    <property type="match status" value="1"/>
</dbReference>
<protein>
    <recommendedName>
        <fullName evidence="2">HTH cro/C1-type domain-containing protein</fullName>
    </recommendedName>
</protein>
<dbReference type="SMART" id="SM00530">
    <property type="entry name" value="HTH_XRE"/>
    <property type="match status" value="2"/>
</dbReference>
<keyword evidence="4" id="KW-1185">Reference proteome</keyword>
<name>A0A6V8LKN6_9ACTN</name>
<dbReference type="Proteomes" id="UP000482960">
    <property type="component" value="Unassembled WGS sequence"/>
</dbReference>
<dbReference type="Pfam" id="PF13560">
    <property type="entry name" value="HTH_31"/>
    <property type="match status" value="1"/>
</dbReference>
<dbReference type="GO" id="GO:0003677">
    <property type="term" value="F:DNA binding"/>
    <property type="evidence" value="ECO:0007669"/>
    <property type="project" value="InterPro"/>
</dbReference>
<feature type="region of interest" description="Disordered" evidence="1">
    <location>
        <begin position="255"/>
        <end position="278"/>
    </location>
</feature>
<evidence type="ECO:0000256" key="1">
    <source>
        <dbReference type="SAM" id="MobiDB-lite"/>
    </source>
</evidence>
<feature type="domain" description="HTH cro/C1-type" evidence="2">
    <location>
        <begin position="51"/>
        <end position="86"/>
    </location>
</feature>
<sequence>MSTVAASLPERVHSVADACAAGRDLADPWPHGTTVAPADLSEARRDLGRQLAAWRDTAGVKQMDLARRTCYSRSTIANVETGRQNIPRAFWAHADQVLGAAGSLVKAFEHLDGLVREYNRQIGRARKQEHQQAVRRGSPKDLGVLDGALAEEKRRSVTVAQWSGREARALREAMRLPVRVFAVHLGVTASTVSAWESKQASRPLRLTAQGILDQALKRADVDVLARFCQLLKRRDNVPAPCAACGHWPSCRPSSSLPIAHSSPDGGAQIYSMPERRVS</sequence>
<dbReference type="EMBL" id="BLPG01000001">
    <property type="protein sequence ID" value="GFJ93205.1"/>
    <property type="molecule type" value="Genomic_DNA"/>
</dbReference>
<evidence type="ECO:0000313" key="4">
    <source>
        <dbReference type="Proteomes" id="UP000482960"/>
    </source>
</evidence>
<gene>
    <name evidence="3" type="ORF">Prum_068470</name>
</gene>
<proteinExistence type="predicted"/>
<accession>A0A6V8LKN6</accession>